<dbReference type="AlphaFoldDB" id="A0A1G7XKR5"/>
<sequence>MLENFYYVMDVVAFVCCLFTYKGLDKNFKRLLPLLSFLLVYDFVNIFGWLNIYHSNAWCNNIEDILLFAFFTWFIQGFDERIGRRKKVYIGAGVVILLSILDILFVQGGIWKRATAATLLQDLFLIWMICDYYYRLLNNDSDEYIELITHPPFLALTGVFFYYLSTTFFYSCFGYMVYRNNYHFYLIAATLLNLTTFALNFLFSIAFICSFRKNRLSSL</sequence>
<dbReference type="STRING" id="551996.SAMN05192573_10596"/>
<keyword evidence="3" id="KW-1185">Reference proteome</keyword>
<keyword evidence="1" id="KW-1133">Transmembrane helix</keyword>
<feature type="transmembrane region" description="Helical" evidence="1">
    <location>
        <begin position="88"/>
        <end position="110"/>
    </location>
</feature>
<feature type="transmembrane region" description="Helical" evidence="1">
    <location>
        <begin position="6"/>
        <end position="24"/>
    </location>
</feature>
<keyword evidence="1" id="KW-0472">Membrane</keyword>
<feature type="transmembrane region" description="Helical" evidence="1">
    <location>
        <begin position="154"/>
        <end position="178"/>
    </location>
</feature>
<keyword evidence="1" id="KW-0812">Transmembrane</keyword>
<dbReference type="RefSeq" id="WP_091167179.1">
    <property type="nucleotide sequence ID" value="NZ_FNCG01000005.1"/>
</dbReference>
<evidence type="ECO:0000256" key="1">
    <source>
        <dbReference type="SAM" id="Phobius"/>
    </source>
</evidence>
<proteinExistence type="predicted"/>
<name>A0A1G7XKR5_9SPHI</name>
<feature type="transmembrane region" description="Helical" evidence="1">
    <location>
        <begin position="31"/>
        <end position="52"/>
    </location>
</feature>
<accession>A0A1G7XKR5</accession>
<evidence type="ECO:0000313" key="2">
    <source>
        <dbReference type="EMBL" id="SDG84828.1"/>
    </source>
</evidence>
<gene>
    <name evidence="2" type="ORF">SAMN05192573_10596</name>
</gene>
<organism evidence="2 3">
    <name type="scientific">Mucilaginibacter gossypii</name>
    <dbReference type="NCBI Taxonomy" id="551996"/>
    <lineage>
        <taxon>Bacteria</taxon>
        <taxon>Pseudomonadati</taxon>
        <taxon>Bacteroidota</taxon>
        <taxon>Sphingobacteriia</taxon>
        <taxon>Sphingobacteriales</taxon>
        <taxon>Sphingobacteriaceae</taxon>
        <taxon>Mucilaginibacter</taxon>
    </lineage>
</organism>
<dbReference type="Proteomes" id="UP000199705">
    <property type="component" value="Unassembled WGS sequence"/>
</dbReference>
<evidence type="ECO:0000313" key="3">
    <source>
        <dbReference type="Proteomes" id="UP000199705"/>
    </source>
</evidence>
<reference evidence="3" key="1">
    <citation type="submission" date="2016-10" db="EMBL/GenBank/DDBJ databases">
        <authorList>
            <person name="Varghese N."/>
            <person name="Submissions S."/>
        </authorList>
    </citation>
    <scope>NUCLEOTIDE SEQUENCE [LARGE SCALE GENOMIC DNA]</scope>
    <source>
        <strain evidence="3">Gh-67</strain>
    </source>
</reference>
<dbReference type="EMBL" id="FNCG01000005">
    <property type="protein sequence ID" value="SDG84828.1"/>
    <property type="molecule type" value="Genomic_DNA"/>
</dbReference>
<feature type="transmembrane region" description="Helical" evidence="1">
    <location>
        <begin position="58"/>
        <end position="76"/>
    </location>
</feature>
<feature type="transmembrane region" description="Helical" evidence="1">
    <location>
        <begin position="184"/>
        <end position="209"/>
    </location>
</feature>
<protein>
    <submittedName>
        <fullName evidence="2">Uncharacterized protein</fullName>
    </submittedName>
</protein>